<evidence type="ECO:0000313" key="1">
    <source>
        <dbReference type="EMBL" id="BAH44873.1"/>
    </source>
</evidence>
<evidence type="ECO:0000313" key="2">
    <source>
        <dbReference type="Proteomes" id="UP000001877"/>
    </source>
</evidence>
<name>C0ZGG4_BREBN</name>
<accession>C0ZGG4</accession>
<dbReference type="HOGENOM" id="CLU_3266676_0_0_9"/>
<proteinExistence type="predicted"/>
<keyword evidence="2" id="KW-1185">Reference proteome</keyword>
<organism evidence="1 2">
    <name type="scientific">Brevibacillus brevis (strain 47 / JCM 6285 / NBRC 100599)</name>
    <dbReference type="NCBI Taxonomy" id="358681"/>
    <lineage>
        <taxon>Bacteria</taxon>
        <taxon>Bacillati</taxon>
        <taxon>Bacillota</taxon>
        <taxon>Bacilli</taxon>
        <taxon>Bacillales</taxon>
        <taxon>Paenibacillaceae</taxon>
        <taxon>Brevibacillus</taxon>
    </lineage>
</organism>
<sequence>MAEISFDTTSLAWQHRTPFLIFPHFILSQNACIKNKKAALS</sequence>
<reference evidence="1 2" key="1">
    <citation type="submission" date="2005-03" db="EMBL/GenBank/DDBJ databases">
        <title>Brevibacillus brevis strain 47, complete genome.</title>
        <authorList>
            <person name="Hosoyama A."/>
            <person name="Yamada R."/>
            <person name="Hongo Y."/>
            <person name="Terui Y."/>
            <person name="Ankai A."/>
            <person name="Masuyama W."/>
            <person name="Sekiguchi M."/>
            <person name="Takeda T."/>
            <person name="Asano K."/>
            <person name="Ohji S."/>
            <person name="Ichikawa N."/>
            <person name="Narita S."/>
            <person name="Aoki N."/>
            <person name="Miura H."/>
            <person name="Matsushita S."/>
            <person name="Sekigawa T."/>
            <person name="Yamagata H."/>
            <person name="Yoshikawa H."/>
            <person name="Udaka S."/>
            <person name="Tanikawa S."/>
            <person name="Fujita N."/>
        </authorList>
    </citation>
    <scope>NUCLEOTIDE SEQUENCE [LARGE SCALE GENOMIC DNA]</scope>
    <source>
        <strain evidence="2">47 / JCM 6285 / NBRC 100599</strain>
    </source>
</reference>
<dbReference type="KEGG" id="bbe:BBR47_38960"/>
<dbReference type="EMBL" id="AP008955">
    <property type="protein sequence ID" value="BAH44873.1"/>
    <property type="molecule type" value="Genomic_DNA"/>
</dbReference>
<protein>
    <submittedName>
        <fullName evidence="1">Uncharacterized protein</fullName>
    </submittedName>
</protein>
<gene>
    <name evidence="1" type="ordered locus">BBR47_38960</name>
</gene>
<dbReference type="Proteomes" id="UP000001877">
    <property type="component" value="Chromosome"/>
</dbReference>
<dbReference type="AlphaFoldDB" id="C0ZGG4"/>